<evidence type="ECO:0000256" key="2">
    <source>
        <dbReference type="ARBA" id="ARBA00023002"/>
    </source>
</evidence>
<dbReference type="InterPro" id="IPR036188">
    <property type="entry name" value="FAD/NAD-bd_sf"/>
</dbReference>
<dbReference type="AlphaFoldDB" id="A0A4P7IIQ2"/>
<dbReference type="PANTHER" id="PTHR48105">
    <property type="entry name" value="THIOREDOXIN REDUCTASE 1-RELATED-RELATED"/>
    <property type="match status" value="1"/>
</dbReference>
<sequence length="275" mass="28566">MDVVIIGGGPAGLQAALTLGRMHRDALLLDSGSYRNAAAGHMHNFVTHDGRRPEEFREMARADLASYDTVEVRDCAALEVRRRSGGGFETVLADGSVVGSDAVLLATGVRDVLPDVPGMAEAFGTHVHHCPFCHGHELAGRTVAIQEARADHLVPMLSRIAEDVRVVSGLEKVVIDGDEVLLTTADGEVRAGGLFAATEFEQAAPFAEQLGLDVLESGCVEVDAMGRTSVQGVYAAGDMAHTKALAMPMASVLTAAATGLVAAAASVGDSLTHSS</sequence>
<reference evidence="5 6" key="1">
    <citation type="submission" date="2019-03" db="EMBL/GenBank/DDBJ databases">
        <title>Three New Species of Nocardioides, Nocardioides euryhalodurans sp. nov., Nocardioides seonyuensis sp. nov. and Nocardioides eburneoflavus sp. nov. Iolated from Soil.</title>
        <authorList>
            <person name="Roh S.G."/>
            <person name="Lee C."/>
            <person name="Kim M.-K."/>
            <person name="Kim S.B."/>
        </authorList>
    </citation>
    <scope>NUCLEOTIDE SEQUENCE [LARGE SCALE GENOMIC DNA]</scope>
    <source>
        <strain evidence="5 6">MMS17-SY207-3</strain>
    </source>
</reference>
<dbReference type="EMBL" id="CP038436">
    <property type="protein sequence ID" value="QBX56580.1"/>
    <property type="molecule type" value="Genomic_DNA"/>
</dbReference>
<proteinExistence type="predicted"/>
<name>A0A4P7IIQ2_9ACTN</name>
<dbReference type="RefSeq" id="WP_135268566.1">
    <property type="nucleotide sequence ID" value="NZ_CP038436.1"/>
</dbReference>
<dbReference type="Pfam" id="PF07992">
    <property type="entry name" value="Pyr_redox_2"/>
    <property type="match status" value="2"/>
</dbReference>
<evidence type="ECO:0000313" key="5">
    <source>
        <dbReference type="EMBL" id="QBX56580.1"/>
    </source>
</evidence>
<evidence type="ECO:0000256" key="1">
    <source>
        <dbReference type="ARBA" id="ARBA00022630"/>
    </source>
</evidence>
<accession>A0A4P7IIQ2</accession>
<evidence type="ECO:0000256" key="3">
    <source>
        <dbReference type="ARBA" id="ARBA00048132"/>
    </source>
</evidence>
<dbReference type="Proteomes" id="UP000294853">
    <property type="component" value="Chromosome"/>
</dbReference>
<dbReference type="InterPro" id="IPR050097">
    <property type="entry name" value="Ferredoxin-NADP_redctase_2"/>
</dbReference>
<dbReference type="PRINTS" id="PR00469">
    <property type="entry name" value="PNDRDTASEII"/>
</dbReference>
<feature type="domain" description="FAD/NAD(P)-binding" evidence="4">
    <location>
        <begin position="1"/>
        <end position="134"/>
    </location>
</feature>
<protein>
    <submittedName>
        <fullName evidence="5">NAD(P)/FAD-dependent oxidoreductase</fullName>
    </submittedName>
</protein>
<keyword evidence="2" id="KW-0560">Oxidoreductase</keyword>
<keyword evidence="6" id="KW-1185">Reference proteome</keyword>
<evidence type="ECO:0000313" key="6">
    <source>
        <dbReference type="Proteomes" id="UP000294853"/>
    </source>
</evidence>
<dbReference type="SUPFAM" id="SSF51905">
    <property type="entry name" value="FAD/NAD(P)-binding domain"/>
    <property type="match status" value="1"/>
</dbReference>
<dbReference type="InterPro" id="IPR023753">
    <property type="entry name" value="FAD/NAD-binding_dom"/>
</dbReference>
<dbReference type="KEGG" id="nsn:EXE58_14645"/>
<comment type="catalytic activity">
    <reaction evidence="3">
        <text>[thioredoxin]-dithiol + NADP(+) = [thioredoxin]-disulfide + NADPH + H(+)</text>
        <dbReference type="Rhea" id="RHEA:20345"/>
        <dbReference type="Rhea" id="RHEA-COMP:10698"/>
        <dbReference type="Rhea" id="RHEA-COMP:10700"/>
        <dbReference type="ChEBI" id="CHEBI:15378"/>
        <dbReference type="ChEBI" id="CHEBI:29950"/>
        <dbReference type="ChEBI" id="CHEBI:50058"/>
        <dbReference type="ChEBI" id="CHEBI:57783"/>
        <dbReference type="ChEBI" id="CHEBI:58349"/>
        <dbReference type="EC" id="1.8.1.9"/>
    </reaction>
</comment>
<dbReference type="Gene3D" id="3.50.50.60">
    <property type="entry name" value="FAD/NAD(P)-binding domain"/>
    <property type="match status" value="2"/>
</dbReference>
<dbReference type="OrthoDB" id="9786503at2"/>
<dbReference type="GO" id="GO:0004791">
    <property type="term" value="F:thioredoxin-disulfide reductase (NADPH) activity"/>
    <property type="evidence" value="ECO:0007669"/>
    <property type="project" value="UniProtKB-EC"/>
</dbReference>
<organism evidence="5 6">
    <name type="scientific">Nocardioides seonyuensis</name>
    <dbReference type="NCBI Taxonomy" id="2518371"/>
    <lineage>
        <taxon>Bacteria</taxon>
        <taxon>Bacillati</taxon>
        <taxon>Actinomycetota</taxon>
        <taxon>Actinomycetes</taxon>
        <taxon>Propionibacteriales</taxon>
        <taxon>Nocardioidaceae</taxon>
        <taxon>Nocardioides</taxon>
    </lineage>
</organism>
<feature type="domain" description="FAD/NAD(P)-binding" evidence="4">
    <location>
        <begin position="163"/>
        <end position="246"/>
    </location>
</feature>
<evidence type="ECO:0000259" key="4">
    <source>
        <dbReference type="Pfam" id="PF07992"/>
    </source>
</evidence>
<keyword evidence="1" id="KW-0285">Flavoprotein</keyword>
<dbReference type="PRINTS" id="PR00368">
    <property type="entry name" value="FADPNR"/>
</dbReference>
<gene>
    <name evidence="5" type="ORF">EXE58_14645</name>
</gene>